<evidence type="ECO:0000313" key="2">
    <source>
        <dbReference type="EMBL" id="PTB87825.1"/>
    </source>
</evidence>
<keyword evidence="1 2" id="KW-0378">Hydrolase</keyword>
<dbReference type="EMBL" id="PYVG01000153">
    <property type="protein sequence ID" value="PTB87825.1"/>
    <property type="molecule type" value="Genomic_DNA"/>
</dbReference>
<proteinExistence type="predicted"/>
<sequence>LVQEITGNAAEPANYCTEAPFVQDLGCETIVMGPGSIAQAHQPDEFIRLDEIAPAQAQLRTIVQQVCG</sequence>
<organism evidence="2 3">
    <name type="scientific">Pseudidiomarina aestuarii</name>
    <dbReference type="NCBI Taxonomy" id="624146"/>
    <lineage>
        <taxon>Bacteria</taxon>
        <taxon>Pseudomonadati</taxon>
        <taxon>Pseudomonadota</taxon>
        <taxon>Gammaproteobacteria</taxon>
        <taxon>Alteromonadales</taxon>
        <taxon>Idiomarinaceae</taxon>
        <taxon>Pseudidiomarina</taxon>
    </lineage>
</organism>
<dbReference type="EC" id="3.5.1.16" evidence="2"/>
<dbReference type="SUPFAM" id="SSF53187">
    <property type="entry name" value="Zn-dependent exopeptidases"/>
    <property type="match status" value="1"/>
</dbReference>
<dbReference type="Gene3D" id="3.40.630.10">
    <property type="entry name" value="Zn peptidases"/>
    <property type="match status" value="1"/>
</dbReference>
<accession>A0A6N4DDP6</accession>
<dbReference type="GO" id="GO:0008777">
    <property type="term" value="F:acetylornithine deacetylase activity"/>
    <property type="evidence" value="ECO:0007669"/>
    <property type="project" value="UniProtKB-EC"/>
</dbReference>
<dbReference type="Pfam" id="PF01546">
    <property type="entry name" value="Peptidase_M20"/>
    <property type="match status" value="1"/>
</dbReference>
<reference evidence="2 3" key="1">
    <citation type="submission" date="2018-03" db="EMBL/GenBank/DDBJ databases">
        <title>Cross-interface Injection: A General Nanoliter Liquid Handling Method Applied to Single Cells Genome Amplification Automated Nanoliter Liquid Handling Applied to Single Cell Multiple Displacement Amplification.</title>
        <authorList>
            <person name="Yun J."/>
            <person name="Xu P."/>
            <person name="Xu J."/>
            <person name="Dai X."/>
            <person name="Wang Y."/>
            <person name="Zheng X."/>
            <person name="Cao C."/>
            <person name="Yi Q."/>
            <person name="Zhu Y."/>
            <person name="Wang L."/>
            <person name="Dong Z."/>
            <person name="Huang Y."/>
            <person name="Huang L."/>
            <person name="Du W."/>
        </authorList>
    </citation>
    <scope>NUCLEOTIDE SEQUENCE [LARGE SCALE GENOMIC DNA]</scope>
    <source>
        <strain evidence="2 3">A9-4</strain>
    </source>
</reference>
<evidence type="ECO:0000256" key="1">
    <source>
        <dbReference type="ARBA" id="ARBA00022801"/>
    </source>
</evidence>
<feature type="non-terminal residue" evidence="2">
    <location>
        <position position="1"/>
    </location>
</feature>
<protein>
    <submittedName>
        <fullName evidence="2">Acetylornithine deacetylase</fullName>
        <ecNumber evidence="2">3.5.1.16</ecNumber>
    </submittedName>
</protein>
<dbReference type="Proteomes" id="UP000241514">
    <property type="component" value="Unassembled WGS sequence"/>
</dbReference>
<comment type="caution">
    <text evidence="2">The sequence shown here is derived from an EMBL/GenBank/DDBJ whole genome shotgun (WGS) entry which is preliminary data.</text>
</comment>
<dbReference type="InterPro" id="IPR002933">
    <property type="entry name" value="Peptidase_M20"/>
</dbReference>
<dbReference type="AlphaFoldDB" id="A0A6N4DDP6"/>
<name>A0A6N4DDP6_9GAMM</name>
<evidence type="ECO:0000313" key="3">
    <source>
        <dbReference type="Proteomes" id="UP000241514"/>
    </source>
</evidence>
<gene>
    <name evidence="2" type="ORF">C9928_07200</name>
</gene>